<keyword evidence="2" id="KW-0645">Protease</keyword>
<evidence type="ECO:0000313" key="9">
    <source>
        <dbReference type="EMBL" id="CAE0040430.1"/>
    </source>
</evidence>
<dbReference type="GO" id="GO:0005634">
    <property type="term" value="C:nucleus"/>
    <property type="evidence" value="ECO:0007669"/>
    <property type="project" value="TreeGrafter"/>
</dbReference>
<dbReference type="GO" id="GO:0016929">
    <property type="term" value="F:deSUMOylase activity"/>
    <property type="evidence" value="ECO:0007669"/>
    <property type="project" value="TreeGrafter"/>
</dbReference>
<dbReference type="GO" id="GO:0016926">
    <property type="term" value="P:protein desumoylation"/>
    <property type="evidence" value="ECO:0007669"/>
    <property type="project" value="TreeGrafter"/>
</dbReference>
<feature type="compositionally biased region" description="Polar residues" evidence="5">
    <location>
        <begin position="333"/>
        <end position="344"/>
    </location>
</feature>
<dbReference type="GO" id="GO:0060255">
    <property type="term" value="P:regulation of macromolecule metabolic process"/>
    <property type="evidence" value="ECO:0007669"/>
    <property type="project" value="UniProtKB-ARBA"/>
</dbReference>
<keyword evidence="4" id="KW-0788">Thiol protease</keyword>
<sequence length="668" mass="75457">MRPRFSGRVSVSMASILGPLKQAIGSASQFLSPRKRTREAAVNCSDAEDWDRSNHAGERGPKRVAVEGQEQVESGKPVKDGQNKIDGSQAPKSFVQHGHFRADERVSTFSNYVRSVDGPLSVQKPAKQFANVLDQYAYLKTVQKYEDVVSTFGRAVKAGSAEKVRRPGNLNGDSTPRRRGDGLKDATTRRLSYGTPAISRTFTAGQGVGVNASSNERTASQRFREQKVLEEENRELQRRIENIERVIVPLHSSMTSSRRMLMGDLLGDGVNDEVVQRKLDRLQDPIPSLSEYRRRQALRQARIMASERTLALLQAEIGSRVTLPFQSEPGKLDTSSQLEVTSNKEVGRTSVQRRRTSSQIDCFRLAQQDVEEIDIIDLDEEDDLLTDDLHDEDKDDLEEEGLAEDSVEEPDDEDLVAGVSVVDEADPKSDLTEDAKRRVRRALSGSLPRQDVLVDLNNLTLTGEDMLRLRPNQWLNDEIINCYTTLLQERNARALEDENCPWPNSHFMSTFFYTRLVSTKDGEADYDYRSVRRWTRKVDIFSKDVLVIPINHENFHWACAVIDLRRRQLSYFDSLGGKNTTVLGHLLQWLRDESMDKKKVALDVEGEGWEQVFPGSSVPQQTNGDDCGIFACKFADYYAQGKAFDFGTEDMGYFRMRIVAELLAKRAC</sequence>
<evidence type="ECO:0000313" key="10">
    <source>
        <dbReference type="EMBL" id="CAE0040431.1"/>
    </source>
</evidence>
<reference evidence="10" key="1">
    <citation type="submission" date="2021-01" db="EMBL/GenBank/DDBJ databases">
        <authorList>
            <person name="Corre E."/>
            <person name="Pelletier E."/>
            <person name="Niang G."/>
            <person name="Scheremetjew M."/>
            <person name="Finn R."/>
            <person name="Kale V."/>
            <person name="Holt S."/>
            <person name="Cochrane G."/>
            <person name="Meng A."/>
            <person name="Brown T."/>
            <person name="Cohen L."/>
        </authorList>
    </citation>
    <scope>NUCLEOTIDE SEQUENCE</scope>
    <source>
        <strain evidence="10">CCMP 769</strain>
    </source>
</reference>
<dbReference type="FunFam" id="3.40.395.10:FF:000001">
    <property type="entry name" value="Sentrin-specific protease 1"/>
    <property type="match status" value="1"/>
</dbReference>
<dbReference type="Gene3D" id="3.40.395.10">
    <property type="entry name" value="Adenoviral Proteinase, Chain A"/>
    <property type="match status" value="1"/>
</dbReference>
<dbReference type="SUPFAM" id="SSF54001">
    <property type="entry name" value="Cysteine proteinases"/>
    <property type="match status" value="1"/>
</dbReference>
<evidence type="ECO:0000256" key="4">
    <source>
        <dbReference type="ARBA" id="ARBA00022807"/>
    </source>
</evidence>
<evidence type="ECO:0000256" key="3">
    <source>
        <dbReference type="ARBA" id="ARBA00022801"/>
    </source>
</evidence>
<feature type="region of interest" description="Disordered" evidence="5">
    <location>
        <begin position="328"/>
        <end position="353"/>
    </location>
</feature>
<dbReference type="AlphaFoldDB" id="A0A7S2ZI63"/>
<dbReference type="PANTHER" id="PTHR12606:SF1">
    <property type="entry name" value="UBIQUITIN-LIKE-SPECIFIC PROTEASE 1A"/>
    <property type="match status" value="1"/>
</dbReference>
<evidence type="ECO:0000259" key="6">
    <source>
        <dbReference type="PROSITE" id="PS50600"/>
    </source>
</evidence>
<dbReference type="InterPro" id="IPR003653">
    <property type="entry name" value="Peptidase_C48_C"/>
</dbReference>
<feature type="compositionally biased region" description="Basic and acidic residues" evidence="5">
    <location>
        <begin position="175"/>
        <end position="187"/>
    </location>
</feature>
<feature type="region of interest" description="Disordered" evidence="5">
    <location>
        <begin position="42"/>
        <end position="90"/>
    </location>
</feature>
<protein>
    <recommendedName>
        <fullName evidence="6">Ubiquitin-like protease family profile domain-containing protein</fullName>
    </recommendedName>
</protein>
<evidence type="ECO:0000313" key="8">
    <source>
        <dbReference type="EMBL" id="CAE0040425.1"/>
    </source>
</evidence>
<evidence type="ECO:0000256" key="2">
    <source>
        <dbReference type="ARBA" id="ARBA00022670"/>
    </source>
</evidence>
<accession>A0A7S2ZI63</accession>
<organism evidence="10">
    <name type="scientific">Rhodosorus marinus</name>
    <dbReference type="NCBI Taxonomy" id="101924"/>
    <lineage>
        <taxon>Eukaryota</taxon>
        <taxon>Rhodophyta</taxon>
        <taxon>Stylonematophyceae</taxon>
        <taxon>Stylonematales</taxon>
        <taxon>Stylonemataceae</taxon>
        <taxon>Rhodosorus</taxon>
    </lineage>
</organism>
<dbReference type="EMBL" id="HBHW01010978">
    <property type="protein sequence ID" value="CAE0040430.1"/>
    <property type="molecule type" value="Transcribed_RNA"/>
</dbReference>
<dbReference type="EMBL" id="HBHW01010972">
    <property type="protein sequence ID" value="CAE0040424.1"/>
    <property type="molecule type" value="Transcribed_RNA"/>
</dbReference>
<keyword evidence="3" id="KW-0378">Hydrolase</keyword>
<comment type="similarity">
    <text evidence="1">Belongs to the peptidase C48 family.</text>
</comment>
<gene>
    <name evidence="7" type="ORF">RMAR00112_LOCUS8388</name>
    <name evidence="8" type="ORF">RMAR00112_LOCUS8389</name>
    <name evidence="9" type="ORF">RMAR00112_LOCUS8394</name>
    <name evidence="10" type="ORF">RMAR00112_LOCUS8395</name>
</gene>
<dbReference type="EMBL" id="HBHW01010979">
    <property type="protein sequence ID" value="CAE0040431.1"/>
    <property type="molecule type" value="Transcribed_RNA"/>
</dbReference>
<feature type="domain" description="Ubiquitin-like protease family profile" evidence="6">
    <location>
        <begin position="459"/>
        <end position="638"/>
    </location>
</feature>
<dbReference type="EMBL" id="HBHW01010973">
    <property type="protein sequence ID" value="CAE0040425.1"/>
    <property type="molecule type" value="Transcribed_RNA"/>
</dbReference>
<dbReference type="GO" id="GO:0006508">
    <property type="term" value="P:proteolysis"/>
    <property type="evidence" value="ECO:0007669"/>
    <property type="project" value="UniProtKB-KW"/>
</dbReference>
<evidence type="ECO:0000256" key="1">
    <source>
        <dbReference type="ARBA" id="ARBA00005234"/>
    </source>
</evidence>
<feature type="region of interest" description="Disordered" evidence="5">
    <location>
        <begin position="394"/>
        <end position="413"/>
    </location>
</feature>
<name>A0A7S2ZI63_9RHOD</name>
<dbReference type="Pfam" id="PF02902">
    <property type="entry name" value="Peptidase_C48"/>
    <property type="match status" value="1"/>
</dbReference>
<dbReference type="PANTHER" id="PTHR12606">
    <property type="entry name" value="SENTRIN/SUMO-SPECIFIC PROTEASE"/>
    <property type="match status" value="1"/>
</dbReference>
<dbReference type="GO" id="GO:0080090">
    <property type="term" value="P:regulation of primary metabolic process"/>
    <property type="evidence" value="ECO:0007669"/>
    <property type="project" value="UniProtKB-ARBA"/>
</dbReference>
<dbReference type="InterPro" id="IPR038765">
    <property type="entry name" value="Papain-like_cys_pep_sf"/>
</dbReference>
<evidence type="ECO:0000256" key="5">
    <source>
        <dbReference type="SAM" id="MobiDB-lite"/>
    </source>
</evidence>
<feature type="region of interest" description="Disordered" evidence="5">
    <location>
        <begin position="163"/>
        <end position="187"/>
    </location>
</feature>
<dbReference type="PROSITE" id="PS50600">
    <property type="entry name" value="ULP_PROTEASE"/>
    <property type="match status" value="1"/>
</dbReference>
<proteinExistence type="inferred from homology"/>
<evidence type="ECO:0000313" key="7">
    <source>
        <dbReference type="EMBL" id="CAE0040424.1"/>
    </source>
</evidence>
<feature type="compositionally biased region" description="Basic and acidic residues" evidence="5">
    <location>
        <begin position="50"/>
        <end position="65"/>
    </location>
</feature>